<feature type="transmembrane region" description="Helical" evidence="1">
    <location>
        <begin position="6"/>
        <end position="26"/>
    </location>
</feature>
<comment type="caution">
    <text evidence="2">The sequence shown here is derived from an EMBL/GenBank/DDBJ whole genome shotgun (WGS) entry which is preliminary data.</text>
</comment>
<dbReference type="Proteomes" id="UP000681075">
    <property type="component" value="Unassembled WGS sequence"/>
</dbReference>
<keyword evidence="1" id="KW-0812">Transmembrane</keyword>
<dbReference type="EMBL" id="BOPV01000001">
    <property type="protein sequence ID" value="GIL38851.1"/>
    <property type="molecule type" value="Genomic_DNA"/>
</dbReference>
<accession>A0A8S8XAG1</accession>
<protein>
    <submittedName>
        <fullName evidence="2">Uncharacterized protein</fullName>
    </submittedName>
</protein>
<gene>
    <name evidence="2" type="ORF">TMPK1_10880</name>
</gene>
<keyword evidence="1" id="KW-0472">Membrane</keyword>
<evidence type="ECO:0000313" key="2">
    <source>
        <dbReference type="EMBL" id="GIL38851.1"/>
    </source>
</evidence>
<reference evidence="2" key="1">
    <citation type="submission" date="2021-02" db="EMBL/GenBank/DDBJ databases">
        <title>Genome sequence of Rhodospirillales sp. strain TMPK1 isolated from soil.</title>
        <authorList>
            <person name="Nakai R."/>
            <person name="Kusada H."/>
            <person name="Tamaki H."/>
        </authorList>
    </citation>
    <scope>NUCLEOTIDE SEQUENCE</scope>
    <source>
        <strain evidence="2">TMPK1</strain>
    </source>
</reference>
<dbReference type="AlphaFoldDB" id="A0A8S8XAG1"/>
<sequence>MARVGLIVAILVVVALLIGVVGLAVWDPPAPSAQIEKTIPNERFQR</sequence>
<proteinExistence type="predicted"/>
<dbReference type="RefSeq" id="WP_420241912.1">
    <property type="nucleotide sequence ID" value="NZ_BOPV01000001.1"/>
</dbReference>
<name>A0A8S8XAG1_9PROT</name>
<keyword evidence="3" id="KW-1185">Reference proteome</keyword>
<evidence type="ECO:0000313" key="3">
    <source>
        <dbReference type="Proteomes" id="UP000681075"/>
    </source>
</evidence>
<keyword evidence="1" id="KW-1133">Transmembrane helix</keyword>
<evidence type="ECO:0000256" key="1">
    <source>
        <dbReference type="SAM" id="Phobius"/>
    </source>
</evidence>
<organism evidence="2 3">
    <name type="scientific">Roseiterribacter gracilis</name>
    <dbReference type="NCBI Taxonomy" id="2812848"/>
    <lineage>
        <taxon>Bacteria</taxon>
        <taxon>Pseudomonadati</taxon>
        <taxon>Pseudomonadota</taxon>
        <taxon>Alphaproteobacteria</taxon>
        <taxon>Rhodospirillales</taxon>
        <taxon>Roseiterribacteraceae</taxon>
        <taxon>Roseiterribacter</taxon>
    </lineage>
</organism>